<keyword evidence="1" id="KW-0560">Oxidoreductase</keyword>
<keyword evidence="1" id="KW-0223">Dioxygenase</keyword>
<name>A0A158F7K6_9BURK</name>
<dbReference type="SUPFAM" id="SSF51197">
    <property type="entry name" value="Clavaminate synthase-like"/>
    <property type="match status" value="1"/>
</dbReference>
<dbReference type="RefSeq" id="WP_062082181.1">
    <property type="nucleotide sequence ID" value="NZ_FCOK02000003.1"/>
</dbReference>
<dbReference type="OrthoDB" id="9796766at2"/>
<evidence type="ECO:0000313" key="2">
    <source>
        <dbReference type="Proteomes" id="UP000054683"/>
    </source>
</evidence>
<proteinExistence type="predicted"/>
<dbReference type="Pfam" id="PF05721">
    <property type="entry name" value="PhyH"/>
    <property type="match status" value="1"/>
</dbReference>
<reference evidence="1 2" key="1">
    <citation type="submission" date="2016-01" db="EMBL/GenBank/DDBJ databases">
        <authorList>
            <person name="Oliw E.H."/>
        </authorList>
    </citation>
    <scope>NUCLEOTIDE SEQUENCE [LARGE SCALE GENOMIC DNA]</scope>
    <source>
        <strain evidence="1">LMG 27134</strain>
    </source>
</reference>
<evidence type="ECO:0000313" key="1">
    <source>
        <dbReference type="EMBL" id="SAL15339.1"/>
    </source>
</evidence>
<dbReference type="Proteomes" id="UP000054683">
    <property type="component" value="Unassembled WGS sequence"/>
</dbReference>
<dbReference type="InterPro" id="IPR008775">
    <property type="entry name" value="Phytyl_CoA_dOase-like"/>
</dbReference>
<dbReference type="GO" id="GO:0016706">
    <property type="term" value="F:2-oxoglutarate-dependent dioxygenase activity"/>
    <property type="evidence" value="ECO:0007669"/>
    <property type="project" value="UniProtKB-ARBA"/>
</dbReference>
<accession>A0A158F7K6</accession>
<protein>
    <submittedName>
        <fullName evidence="1">Phytanoyl-CoA dioxygenase</fullName>
    </submittedName>
</protein>
<dbReference type="AlphaFoldDB" id="A0A158F7K6"/>
<organism evidence="1 2">
    <name type="scientific">Caballeronia udeis</name>
    <dbReference type="NCBI Taxonomy" id="1232866"/>
    <lineage>
        <taxon>Bacteria</taxon>
        <taxon>Pseudomonadati</taxon>
        <taxon>Pseudomonadota</taxon>
        <taxon>Betaproteobacteria</taxon>
        <taxon>Burkholderiales</taxon>
        <taxon>Burkholderiaceae</taxon>
        <taxon>Caballeronia</taxon>
    </lineage>
</organism>
<gene>
    <name evidence="1" type="ORF">AWB69_00712</name>
</gene>
<dbReference type="Gene3D" id="2.60.120.620">
    <property type="entry name" value="q2cbj1_9rhob like domain"/>
    <property type="match status" value="1"/>
</dbReference>
<dbReference type="EMBL" id="FCOK02000003">
    <property type="protein sequence ID" value="SAL15339.1"/>
    <property type="molecule type" value="Genomic_DNA"/>
</dbReference>
<sequence length="261" mass="29719">MNPIDPHHETALTTTGWTVLPRVIRTDLIDTLVEALAPSLSLRDDIRRRNGVLENSAGTLHHLLMDSACYVELLAEFNVMEPLFKAFFGGNFILNSYGGVINERGSHAYVQKVHRDIRFGSDSRRFMLNALVMLDDFTLENGATHILSHSQNQPEAPDDERFYTQASRATGERGSVLLFDSRMWHAAGRNTTSQPRRALTLTFTSPFFKPQLDYARLVGYSDLARRDAWLRQVIGFNARVPESLEEFYVPVEQRSYQRGQD</sequence>